<protein>
    <submittedName>
        <fullName evidence="1">Zinc/iron-chelating domain-containing protein</fullName>
    </submittedName>
</protein>
<proteinExistence type="predicted"/>
<gene>
    <name evidence="1" type="ORF">CP985_10070</name>
</gene>
<evidence type="ECO:0000313" key="2">
    <source>
        <dbReference type="Proteomes" id="UP000290092"/>
    </source>
</evidence>
<reference evidence="1 2" key="1">
    <citation type="submission" date="2017-09" db="EMBL/GenBank/DDBJ databases">
        <title>Genomics of the genus Arcobacter.</title>
        <authorList>
            <person name="Perez-Cataluna A."/>
            <person name="Figueras M.J."/>
            <person name="Salas-Masso N."/>
        </authorList>
    </citation>
    <scope>NUCLEOTIDE SEQUENCE [LARGE SCALE GENOMIC DNA]</scope>
    <source>
        <strain evidence="1 2">CECT 7386</strain>
    </source>
</reference>
<dbReference type="Pfam" id="PF03692">
    <property type="entry name" value="CxxCxxCC"/>
    <property type="match status" value="1"/>
</dbReference>
<dbReference type="AlphaFoldDB" id="A0AAX2AEM4"/>
<name>A0AAX2AEM4_9BACT</name>
<keyword evidence="2" id="KW-1185">Reference proteome</keyword>
<accession>A0AAX2AEM4</accession>
<sequence length="196" mass="23110">MKSFKKVENETIYFSSCENCEAQCCSGKMGSLYAQIILEDFEKCSKYFPILFMFGELGYLKPVILLSNGKDFCKYIKDLKCSIYENRPSICRNYPLSAHLDNHIYLDTTCPALGDKGKIVFKNGILNKDFNTYKFEEYQENYIKTHFNFENFNKKENLTKAITLKAIDFYKFKEDFNNKFIKLHLQSLKNLDSYYL</sequence>
<dbReference type="RefSeq" id="WP_114841044.1">
    <property type="nucleotide sequence ID" value="NZ_CP031219.1"/>
</dbReference>
<dbReference type="EMBL" id="NXID01000037">
    <property type="protein sequence ID" value="RXK15149.1"/>
    <property type="molecule type" value="Genomic_DNA"/>
</dbReference>
<dbReference type="Proteomes" id="UP000290092">
    <property type="component" value="Unassembled WGS sequence"/>
</dbReference>
<dbReference type="KEGG" id="amyt:AMYT_0553"/>
<evidence type="ECO:0000313" key="1">
    <source>
        <dbReference type="EMBL" id="RXK15149.1"/>
    </source>
</evidence>
<organism evidence="1 2">
    <name type="scientific">Malaciobacter mytili LMG 24559</name>
    <dbReference type="NCBI Taxonomy" id="1032238"/>
    <lineage>
        <taxon>Bacteria</taxon>
        <taxon>Pseudomonadati</taxon>
        <taxon>Campylobacterota</taxon>
        <taxon>Epsilonproteobacteria</taxon>
        <taxon>Campylobacterales</taxon>
        <taxon>Arcobacteraceae</taxon>
        <taxon>Malaciobacter</taxon>
    </lineage>
</organism>
<dbReference type="InterPro" id="IPR005358">
    <property type="entry name" value="Puta_zinc/iron-chelating_dom"/>
</dbReference>
<comment type="caution">
    <text evidence="1">The sequence shown here is derived from an EMBL/GenBank/DDBJ whole genome shotgun (WGS) entry which is preliminary data.</text>
</comment>